<dbReference type="GO" id="GO:0005737">
    <property type="term" value="C:cytoplasm"/>
    <property type="evidence" value="ECO:0007669"/>
    <property type="project" value="UniProtKB-SubCell"/>
</dbReference>
<keyword evidence="21" id="KW-0732">Signal</keyword>
<evidence type="ECO:0000256" key="21">
    <source>
        <dbReference type="SAM" id="SignalP"/>
    </source>
</evidence>
<keyword evidence="13" id="KW-0391">Immunity</keyword>
<dbReference type="Pfam" id="PF00337">
    <property type="entry name" value="Gal-bind_lectin"/>
    <property type="match status" value="1"/>
</dbReference>
<dbReference type="GO" id="GO:0045087">
    <property type="term" value="P:innate immune response"/>
    <property type="evidence" value="ECO:0007669"/>
    <property type="project" value="UniProtKB-KW"/>
</dbReference>
<dbReference type="CDD" id="cd00070">
    <property type="entry name" value="GLECT"/>
    <property type="match status" value="1"/>
</dbReference>
<dbReference type="PANTHER" id="PTHR11346">
    <property type="entry name" value="GALECTIN"/>
    <property type="match status" value="1"/>
</dbReference>
<dbReference type="InterPro" id="IPR001079">
    <property type="entry name" value="Galectin_CRD"/>
</dbReference>
<proteinExistence type="predicted"/>
<evidence type="ECO:0000256" key="13">
    <source>
        <dbReference type="ARBA" id="ARBA00022859"/>
    </source>
</evidence>
<accession>A0A6P6LM10</accession>
<evidence type="ECO:0000256" key="3">
    <source>
        <dbReference type="ARBA" id="ARBA00004613"/>
    </source>
</evidence>
<evidence type="ECO:0000256" key="1">
    <source>
        <dbReference type="ARBA" id="ARBA00004123"/>
    </source>
</evidence>
<dbReference type="GO" id="GO:0048245">
    <property type="term" value="P:eosinophil chemotaxis"/>
    <property type="evidence" value="ECO:0007669"/>
    <property type="project" value="TreeGrafter"/>
</dbReference>
<keyword evidence="23" id="KW-1185">Reference proteome</keyword>
<evidence type="ECO:0000256" key="16">
    <source>
        <dbReference type="ARBA" id="ARBA00023157"/>
    </source>
</evidence>
<evidence type="ECO:0000256" key="20">
    <source>
        <dbReference type="SAM" id="MobiDB-lite"/>
    </source>
</evidence>
<dbReference type="GO" id="GO:0043236">
    <property type="term" value="F:laminin binding"/>
    <property type="evidence" value="ECO:0007669"/>
    <property type="project" value="TreeGrafter"/>
</dbReference>
<sequence length="318" mass="34562">MNSTRNSCLYLLLLHNSSCVTPTNTDIMDLSDALDFPQQNNQQAGGPVWPGQPANPTWPGQPANPTWPGQPANPTLPGQPANPTWPGQPANPTWPGQPANPTLPGQPANPTWPGQPVNPTWPGQPVNPTWPGQPANPTWPGQPNQPAWPGQPGQPTAPGWPGPAPQTGPYGAPGEAPRALTVPFDLPLQSGVYNKMLITIVGEVKPNANNITINLKRGNDIAFHLNPRFNEGGRQAIVRNSLIGNQWGREEREVPSFPFVPGKPFELKILCTDTEFKVAVNKSHLLEYKHRIRELNQIRDLSIYSDVSLSSVNVETLQ</sequence>
<evidence type="ECO:0000256" key="10">
    <source>
        <dbReference type="ARBA" id="ARBA00022734"/>
    </source>
</evidence>
<dbReference type="SMART" id="SM00908">
    <property type="entry name" value="Gal-bind_lectin"/>
    <property type="match status" value="1"/>
</dbReference>
<dbReference type="GeneID" id="113060683"/>
<evidence type="ECO:0000256" key="4">
    <source>
        <dbReference type="ARBA" id="ARBA00022490"/>
    </source>
</evidence>
<evidence type="ECO:0000256" key="5">
    <source>
        <dbReference type="ARBA" id="ARBA00022525"/>
    </source>
</evidence>
<dbReference type="GO" id="GO:0030593">
    <property type="term" value="P:neutrophil chemotaxis"/>
    <property type="evidence" value="ECO:0007669"/>
    <property type="project" value="TreeGrafter"/>
</dbReference>
<gene>
    <name evidence="25" type="primary">LOC113060683</name>
    <name evidence="24" type="synonym">LOC113060682</name>
</gene>
<evidence type="ECO:0000256" key="14">
    <source>
        <dbReference type="ARBA" id="ARBA00022972"/>
    </source>
</evidence>
<keyword evidence="6" id="KW-0597">Phosphoprotein</keyword>
<dbReference type="GO" id="GO:0045806">
    <property type="term" value="P:negative regulation of endocytosis"/>
    <property type="evidence" value="ECO:0007669"/>
    <property type="project" value="TreeGrafter"/>
</dbReference>
<comment type="subcellular location">
    <subcellularLocation>
        <location evidence="2">Cytoplasm</location>
    </subcellularLocation>
    <subcellularLocation>
        <location evidence="1">Nucleus</location>
    </subcellularLocation>
    <subcellularLocation>
        <location evidence="3">Secreted</location>
    </subcellularLocation>
</comment>
<reference evidence="24 25" key="1">
    <citation type="submission" date="2025-04" db="UniProtKB">
        <authorList>
            <consortium name="RefSeq"/>
        </authorList>
    </citation>
    <scope>IDENTIFICATION</scope>
    <source>
        <strain evidence="24 25">Wakin</strain>
        <tissue evidence="24 25">Muscle</tissue>
    </source>
</reference>
<dbReference type="Proteomes" id="UP000515129">
    <property type="component" value="Chromosome 42"/>
</dbReference>
<keyword evidence="16" id="KW-1015">Disulfide bond</keyword>
<evidence type="ECO:0000256" key="12">
    <source>
        <dbReference type="ARBA" id="ARBA00022782"/>
    </source>
</evidence>
<organism evidence="23 25">
    <name type="scientific">Carassius auratus</name>
    <name type="common">Goldfish</name>
    <dbReference type="NCBI Taxonomy" id="7957"/>
    <lineage>
        <taxon>Eukaryota</taxon>
        <taxon>Metazoa</taxon>
        <taxon>Chordata</taxon>
        <taxon>Craniata</taxon>
        <taxon>Vertebrata</taxon>
        <taxon>Euteleostomi</taxon>
        <taxon>Actinopterygii</taxon>
        <taxon>Neopterygii</taxon>
        <taxon>Teleostei</taxon>
        <taxon>Ostariophysi</taxon>
        <taxon>Cypriniformes</taxon>
        <taxon>Cyprinidae</taxon>
        <taxon>Cyprininae</taxon>
        <taxon>Carassius</taxon>
    </lineage>
</organism>
<dbReference type="GO" id="GO:0030154">
    <property type="term" value="P:cell differentiation"/>
    <property type="evidence" value="ECO:0007669"/>
    <property type="project" value="UniProtKB-KW"/>
</dbReference>
<feature type="compositionally biased region" description="Polar residues" evidence="20">
    <location>
        <begin position="135"/>
        <end position="145"/>
    </location>
</feature>
<feature type="chain" id="PRO_5044649982" description="Galectin" evidence="21">
    <location>
        <begin position="23"/>
        <end position="318"/>
    </location>
</feature>
<evidence type="ECO:0000256" key="7">
    <source>
        <dbReference type="ARBA" id="ARBA00022588"/>
    </source>
</evidence>
<evidence type="ECO:0000256" key="15">
    <source>
        <dbReference type="ARBA" id="ARBA00022990"/>
    </source>
</evidence>
<dbReference type="GO" id="GO:0019863">
    <property type="term" value="F:IgE binding"/>
    <property type="evidence" value="ECO:0007669"/>
    <property type="project" value="UniProtKB-KW"/>
</dbReference>
<dbReference type="PROSITE" id="PS51304">
    <property type="entry name" value="GALECTIN"/>
    <property type="match status" value="1"/>
</dbReference>
<evidence type="ECO:0000313" key="24">
    <source>
        <dbReference type="RefSeq" id="XP_026085592.1"/>
    </source>
</evidence>
<evidence type="ECO:0000256" key="18">
    <source>
        <dbReference type="ARBA" id="ARBA00023242"/>
    </source>
</evidence>
<dbReference type="GO" id="GO:0005615">
    <property type="term" value="C:extracellular space"/>
    <property type="evidence" value="ECO:0007669"/>
    <property type="project" value="TreeGrafter"/>
</dbReference>
<dbReference type="RefSeq" id="XP_026085593.1">
    <property type="nucleotide sequence ID" value="XM_026229808.1"/>
</dbReference>
<evidence type="ECO:0000256" key="17">
    <source>
        <dbReference type="ARBA" id="ARBA00023187"/>
    </source>
</evidence>
<dbReference type="KEGG" id="caua:113060683"/>
<evidence type="ECO:0000256" key="2">
    <source>
        <dbReference type="ARBA" id="ARBA00004496"/>
    </source>
</evidence>
<evidence type="ECO:0000256" key="8">
    <source>
        <dbReference type="ARBA" id="ARBA00022664"/>
    </source>
</evidence>
<dbReference type="FunFam" id="2.60.120.200:FF:000023">
    <property type="entry name" value="Galectin"/>
    <property type="match status" value="1"/>
</dbReference>
<evidence type="ECO:0000256" key="9">
    <source>
        <dbReference type="ARBA" id="ARBA00022728"/>
    </source>
</evidence>
<keyword evidence="9" id="KW-0747">Spliceosome</keyword>
<dbReference type="InterPro" id="IPR044156">
    <property type="entry name" value="Galectin-like"/>
</dbReference>
<keyword evidence="14" id="KW-0389">IgE-binding protein</keyword>
<evidence type="ECO:0000256" key="19">
    <source>
        <dbReference type="RuleBase" id="RU102079"/>
    </source>
</evidence>
<dbReference type="GeneTree" id="ENSGT00940000165169"/>
<evidence type="ECO:0000259" key="22">
    <source>
        <dbReference type="PROSITE" id="PS51304"/>
    </source>
</evidence>
<dbReference type="GO" id="GO:0048246">
    <property type="term" value="P:macrophage chemotaxis"/>
    <property type="evidence" value="ECO:0007669"/>
    <property type="project" value="TreeGrafter"/>
</dbReference>
<dbReference type="GO" id="GO:0090280">
    <property type="term" value="P:positive regulation of calcium ion import"/>
    <property type="evidence" value="ECO:0007669"/>
    <property type="project" value="TreeGrafter"/>
</dbReference>
<dbReference type="InterPro" id="IPR013320">
    <property type="entry name" value="ConA-like_dom_sf"/>
</dbReference>
<keyword evidence="11" id="KW-0677">Repeat</keyword>
<dbReference type="GO" id="GO:0002548">
    <property type="term" value="P:monocyte chemotaxis"/>
    <property type="evidence" value="ECO:0007669"/>
    <property type="project" value="TreeGrafter"/>
</dbReference>
<dbReference type="GO" id="GO:0048030">
    <property type="term" value="F:disaccharide binding"/>
    <property type="evidence" value="ECO:0007669"/>
    <property type="project" value="TreeGrafter"/>
</dbReference>
<dbReference type="AlphaFoldDB" id="A0A6P6LM10"/>
<evidence type="ECO:0000313" key="25">
    <source>
        <dbReference type="RefSeq" id="XP_026085593.1"/>
    </source>
</evidence>
<evidence type="ECO:0000256" key="6">
    <source>
        <dbReference type="ARBA" id="ARBA00022553"/>
    </source>
</evidence>
<dbReference type="KEGG" id="caua:113060682"/>
<dbReference type="SUPFAM" id="SSF49899">
    <property type="entry name" value="Concanavalin A-like lectins/glucanases"/>
    <property type="match status" value="1"/>
</dbReference>
<feature type="domain" description="Galectin" evidence="22">
    <location>
        <begin position="184"/>
        <end position="315"/>
    </location>
</feature>
<keyword evidence="18" id="KW-0539">Nucleus</keyword>
<keyword evidence="10 19" id="KW-0430">Lectin</keyword>
<evidence type="ECO:0000256" key="11">
    <source>
        <dbReference type="ARBA" id="ARBA00022737"/>
    </source>
</evidence>
<name>A0A6P6LM10_CARAU</name>
<dbReference type="SMART" id="SM00276">
    <property type="entry name" value="GLECT"/>
    <property type="match status" value="1"/>
</dbReference>
<dbReference type="OrthoDB" id="8942303at2759"/>
<dbReference type="GO" id="GO:2001237">
    <property type="term" value="P:negative regulation of extrinsic apoptotic signaling pathway"/>
    <property type="evidence" value="ECO:0007669"/>
    <property type="project" value="TreeGrafter"/>
</dbReference>
<protein>
    <recommendedName>
        <fullName evidence="19">Galectin</fullName>
    </recommendedName>
</protein>
<dbReference type="GO" id="GO:0050918">
    <property type="term" value="P:positive chemotaxis"/>
    <property type="evidence" value="ECO:0007669"/>
    <property type="project" value="TreeGrafter"/>
</dbReference>
<dbReference type="GO" id="GO:0006397">
    <property type="term" value="P:mRNA processing"/>
    <property type="evidence" value="ECO:0007669"/>
    <property type="project" value="UniProtKB-KW"/>
</dbReference>
<dbReference type="RefSeq" id="XP_026085592.1">
    <property type="nucleotide sequence ID" value="XM_026229807.1"/>
</dbReference>
<feature type="region of interest" description="Disordered" evidence="20">
    <location>
        <begin position="37"/>
        <end position="176"/>
    </location>
</feature>
<keyword evidence="7" id="KW-0399">Innate immunity</keyword>
<keyword evidence="17" id="KW-0508">mRNA splicing</keyword>
<feature type="signal peptide" evidence="21">
    <location>
        <begin position="1"/>
        <end position="22"/>
    </location>
</feature>
<keyword evidence="8" id="KW-0507">mRNA processing</keyword>
<dbReference type="GO" id="GO:0005681">
    <property type="term" value="C:spliceosomal complex"/>
    <property type="evidence" value="ECO:0007669"/>
    <property type="project" value="UniProtKB-KW"/>
</dbReference>
<dbReference type="Gene3D" id="2.60.120.200">
    <property type="match status" value="1"/>
</dbReference>
<keyword evidence="5" id="KW-0964">Secreted</keyword>
<dbReference type="PANTHER" id="PTHR11346:SF26">
    <property type="entry name" value="GALECTIN-3"/>
    <property type="match status" value="1"/>
</dbReference>
<keyword evidence="4" id="KW-0963">Cytoplasm</keyword>
<keyword evidence="15" id="KW-0007">Acetylation</keyword>
<evidence type="ECO:0000313" key="23">
    <source>
        <dbReference type="Proteomes" id="UP000515129"/>
    </source>
</evidence>
<keyword evidence="12" id="KW-0221">Differentiation</keyword>
<dbReference type="GO" id="GO:0008380">
    <property type="term" value="P:RNA splicing"/>
    <property type="evidence" value="ECO:0007669"/>
    <property type="project" value="UniProtKB-KW"/>
</dbReference>
<dbReference type="GO" id="GO:0001772">
    <property type="term" value="C:immunological synapse"/>
    <property type="evidence" value="ECO:0007669"/>
    <property type="project" value="TreeGrafter"/>
</dbReference>